<proteinExistence type="predicted"/>
<dbReference type="AlphaFoldDB" id="A0A319ECV0"/>
<reference evidence="1 2" key="1">
    <citation type="submission" date="2018-02" db="EMBL/GenBank/DDBJ databases">
        <title>The genomes of Aspergillus section Nigri reveals drivers in fungal speciation.</title>
        <authorList>
            <consortium name="DOE Joint Genome Institute"/>
            <person name="Vesth T.C."/>
            <person name="Nybo J."/>
            <person name="Theobald S."/>
            <person name="Brandl J."/>
            <person name="Frisvad J.C."/>
            <person name="Nielsen K.F."/>
            <person name="Lyhne E.K."/>
            <person name="Kogle M.E."/>
            <person name="Kuo A."/>
            <person name="Riley R."/>
            <person name="Clum A."/>
            <person name="Nolan M."/>
            <person name="Lipzen A."/>
            <person name="Salamov A."/>
            <person name="Henrissat B."/>
            <person name="Wiebenga A."/>
            <person name="De vries R.P."/>
            <person name="Grigoriev I.V."/>
            <person name="Mortensen U.H."/>
            <person name="Andersen M.R."/>
            <person name="Baker S.E."/>
        </authorList>
    </citation>
    <scope>NUCLEOTIDE SEQUENCE [LARGE SCALE GENOMIC DNA]</scope>
    <source>
        <strain evidence="1 2">CBS 121057</strain>
    </source>
</reference>
<dbReference type="EMBL" id="KZ826341">
    <property type="protein sequence ID" value="PYI07471.1"/>
    <property type="molecule type" value="Genomic_DNA"/>
</dbReference>
<keyword evidence="2" id="KW-1185">Reference proteome</keyword>
<accession>A0A319ECV0</accession>
<evidence type="ECO:0000313" key="1">
    <source>
        <dbReference type="EMBL" id="PYI07471.1"/>
    </source>
</evidence>
<organism evidence="1 2">
    <name type="scientific">Aspergillus sclerotiicarbonarius (strain CBS 121057 / IBT 28362)</name>
    <dbReference type="NCBI Taxonomy" id="1448318"/>
    <lineage>
        <taxon>Eukaryota</taxon>
        <taxon>Fungi</taxon>
        <taxon>Dikarya</taxon>
        <taxon>Ascomycota</taxon>
        <taxon>Pezizomycotina</taxon>
        <taxon>Eurotiomycetes</taxon>
        <taxon>Eurotiomycetidae</taxon>
        <taxon>Eurotiales</taxon>
        <taxon>Aspergillaceae</taxon>
        <taxon>Aspergillus</taxon>
        <taxon>Aspergillus subgen. Circumdati</taxon>
    </lineage>
</organism>
<gene>
    <name evidence="1" type="ORF">BO78DRAFT_443041</name>
</gene>
<dbReference type="VEuPathDB" id="FungiDB:BO78DRAFT_443041"/>
<dbReference type="OrthoDB" id="4382065at2759"/>
<sequence length="384" mass="44637">MVSWPQAKLRDLPQEIQAKILGYDDDLASLHTAMSSCQVLRDIQSICGEDKVLASILDDTLDRRILKLALLHYDIIHTAWYSNPNVNCIYDMFCQYRPSRGYLHGRSEEQARDMLRFYDHVEFFVDQFCSSGIKNFKQKYHDYGDLPRMKTECLRIARALYLHDILLQAMLTKNADINLEINTVEDALKFFMSQWTSLDRQQIWTINDYLHPESKYRSLDAYIFVENHPMVGGDPIILAFTEEDPAEYLTGYGLAFKRTLLSLDEGGRFDAQASARGEIWEACGTRLMRILENDFERDGSNLTEDLHDTSFPENNDGSQELWDWVRRGVGFSLWAFRRTLGRSKYGIMMWSKRRLQRTLLLQDQPGYAELVNNDLAAEVFQTAD</sequence>
<evidence type="ECO:0000313" key="2">
    <source>
        <dbReference type="Proteomes" id="UP000248423"/>
    </source>
</evidence>
<protein>
    <submittedName>
        <fullName evidence="1">Uncharacterized protein</fullName>
    </submittedName>
</protein>
<name>A0A319ECV0_ASPSB</name>
<dbReference type="Proteomes" id="UP000248423">
    <property type="component" value="Unassembled WGS sequence"/>
</dbReference>